<accession>A0A1I2EB66</accession>
<dbReference type="AlphaFoldDB" id="A0A1I2EB66"/>
<dbReference type="GO" id="GO:0003700">
    <property type="term" value="F:DNA-binding transcription factor activity"/>
    <property type="evidence" value="ECO:0007669"/>
    <property type="project" value="InterPro"/>
</dbReference>
<dbReference type="Gene3D" id="3.30.70.100">
    <property type="match status" value="1"/>
</dbReference>
<dbReference type="PROSITE" id="PS01124">
    <property type="entry name" value="HTH_ARAC_FAMILY_2"/>
    <property type="match status" value="1"/>
</dbReference>
<dbReference type="EMBL" id="FONW01000002">
    <property type="protein sequence ID" value="SFE89721.1"/>
    <property type="molecule type" value="Genomic_DNA"/>
</dbReference>
<dbReference type="PANTHER" id="PTHR43280">
    <property type="entry name" value="ARAC-FAMILY TRANSCRIPTIONAL REGULATOR"/>
    <property type="match status" value="1"/>
</dbReference>
<dbReference type="GO" id="GO:0043565">
    <property type="term" value="F:sequence-specific DNA binding"/>
    <property type="evidence" value="ECO:0007669"/>
    <property type="project" value="InterPro"/>
</dbReference>
<name>A0A1I2EB66_9BACT</name>
<dbReference type="RefSeq" id="WP_093918715.1">
    <property type="nucleotide sequence ID" value="NZ_FONW01000002.1"/>
</dbReference>
<proteinExistence type="predicted"/>
<dbReference type="InterPro" id="IPR018062">
    <property type="entry name" value="HTH_AraC-typ_CS"/>
</dbReference>
<keyword evidence="7" id="KW-1185">Reference proteome</keyword>
<dbReference type="PRINTS" id="PR00032">
    <property type="entry name" value="HTHARAC"/>
</dbReference>
<dbReference type="Proteomes" id="UP000198964">
    <property type="component" value="Unassembled WGS sequence"/>
</dbReference>
<dbReference type="InterPro" id="IPR009057">
    <property type="entry name" value="Homeodomain-like_sf"/>
</dbReference>
<evidence type="ECO:0000313" key="7">
    <source>
        <dbReference type="Proteomes" id="UP000198964"/>
    </source>
</evidence>
<evidence type="ECO:0000256" key="2">
    <source>
        <dbReference type="ARBA" id="ARBA00023125"/>
    </source>
</evidence>
<evidence type="ECO:0000256" key="4">
    <source>
        <dbReference type="SAM" id="MobiDB-lite"/>
    </source>
</evidence>
<feature type="domain" description="HTH araC/xylS-type" evidence="5">
    <location>
        <begin position="74"/>
        <end position="178"/>
    </location>
</feature>
<dbReference type="PROSITE" id="PS00041">
    <property type="entry name" value="HTH_ARAC_FAMILY_1"/>
    <property type="match status" value="1"/>
</dbReference>
<evidence type="ECO:0000256" key="3">
    <source>
        <dbReference type="ARBA" id="ARBA00023163"/>
    </source>
</evidence>
<dbReference type="GO" id="GO:0046872">
    <property type="term" value="F:metal ion binding"/>
    <property type="evidence" value="ECO:0007669"/>
    <property type="project" value="InterPro"/>
</dbReference>
<feature type="compositionally biased region" description="Basic and acidic residues" evidence="4">
    <location>
        <begin position="175"/>
        <end position="189"/>
    </location>
</feature>
<dbReference type="SUPFAM" id="SSF46689">
    <property type="entry name" value="Homeodomain-like"/>
    <property type="match status" value="1"/>
</dbReference>
<organism evidence="6 7">
    <name type="scientific">Sunxiuqinia elliptica</name>
    <dbReference type="NCBI Taxonomy" id="655355"/>
    <lineage>
        <taxon>Bacteria</taxon>
        <taxon>Pseudomonadati</taxon>
        <taxon>Bacteroidota</taxon>
        <taxon>Bacteroidia</taxon>
        <taxon>Marinilabiliales</taxon>
        <taxon>Prolixibacteraceae</taxon>
        <taxon>Sunxiuqinia</taxon>
    </lineage>
</organism>
<dbReference type="PANTHER" id="PTHR43280:SF28">
    <property type="entry name" value="HTH-TYPE TRANSCRIPTIONAL ACTIVATOR RHAS"/>
    <property type="match status" value="1"/>
</dbReference>
<evidence type="ECO:0000259" key="5">
    <source>
        <dbReference type="PROSITE" id="PS01124"/>
    </source>
</evidence>
<dbReference type="STRING" id="655355.SAMN05216283_10224"/>
<dbReference type="InterPro" id="IPR018060">
    <property type="entry name" value="HTH_AraC"/>
</dbReference>
<dbReference type="Gene3D" id="1.10.10.60">
    <property type="entry name" value="Homeodomain-like"/>
    <property type="match status" value="1"/>
</dbReference>
<evidence type="ECO:0000256" key="1">
    <source>
        <dbReference type="ARBA" id="ARBA00023015"/>
    </source>
</evidence>
<protein>
    <submittedName>
        <fullName evidence="6">AraC-type DNA-binding protein</fullName>
    </submittedName>
</protein>
<dbReference type="SUPFAM" id="SSF55008">
    <property type="entry name" value="HMA, heavy metal-associated domain"/>
    <property type="match status" value="1"/>
</dbReference>
<gene>
    <name evidence="6" type="ORF">SAMN05216283_10224</name>
</gene>
<dbReference type="SMART" id="SM00342">
    <property type="entry name" value="HTH_ARAC"/>
    <property type="match status" value="1"/>
</dbReference>
<dbReference type="Pfam" id="PF12833">
    <property type="entry name" value="HTH_18"/>
    <property type="match status" value="1"/>
</dbReference>
<sequence length="189" mass="22000">MEEMTLHIKNMVCPRCVMAVEEVLTDLQIAYERVQLGEVVLGKALSKEQRKHLEQRLQSLGFELLESARSTTISKIKTLIIEQIHYSKEPMTMNFSDLIADKLHHDYGSLSRLFSSVEGMTIEKFITRQKIERVKELLFYNEMTLSEIAWQMGYSSVAYLSTQFKKETGMTPSQFRKDREPRLNSLDKL</sequence>
<dbReference type="InterPro" id="IPR020449">
    <property type="entry name" value="Tscrpt_reg_AraC-type_HTH"/>
</dbReference>
<dbReference type="InterPro" id="IPR036163">
    <property type="entry name" value="HMA_dom_sf"/>
</dbReference>
<feature type="region of interest" description="Disordered" evidence="4">
    <location>
        <begin position="170"/>
        <end position="189"/>
    </location>
</feature>
<evidence type="ECO:0000313" key="6">
    <source>
        <dbReference type="EMBL" id="SFE89721.1"/>
    </source>
</evidence>
<keyword evidence="1" id="KW-0805">Transcription regulation</keyword>
<reference evidence="6 7" key="1">
    <citation type="submission" date="2016-10" db="EMBL/GenBank/DDBJ databases">
        <authorList>
            <person name="de Groot N.N."/>
        </authorList>
    </citation>
    <scope>NUCLEOTIDE SEQUENCE [LARGE SCALE GENOMIC DNA]</scope>
    <source>
        <strain evidence="6 7">CGMCC 1.9156</strain>
    </source>
</reference>
<keyword evidence="3" id="KW-0804">Transcription</keyword>
<keyword evidence="2 6" id="KW-0238">DNA-binding</keyword>